<evidence type="ECO:0000256" key="1">
    <source>
        <dbReference type="ARBA" id="ARBA00023186"/>
    </source>
</evidence>
<dbReference type="EMBL" id="JAAMPC010000016">
    <property type="protein sequence ID" value="KAG2252852.1"/>
    <property type="molecule type" value="Genomic_DNA"/>
</dbReference>
<dbReference type="GO" id="GO:0000774">
    <property type="term" value="F:adenyl-nucleotide exchange factor activity"/>
    <property type="evidence" value="ECO:0007669"/>
    <property type="project" value="TreeGrafter"/>
</dbReference>
<dbReference type="Proteomes" id="UP000886595">
    <property type="component" value="Unassembled WGS sequence"/>
</dbReference>
<dbReference type="AlphaFoldDB" id="A0A8X7PLF7"/>
<keyword evidence="4" id="KW-1185">Reference proteome</keyword>
<dbReference type="OrthoDB" id="417450at2759"/>
<keyword evidence="1" id="KW-0143">Chaperone</keyword>
<dbReference type="SUPFAM" id="SSF63491">
    <property type="entry name" value="BAG domain"/>
    <property type="match status" value="1"/>
</dbReference>
<evidence type="ECO:0000313" key="4">
    <source>
        <dbReference type="Proteomes" id="UP000886595"/>
    </source>
</evidence>
<evidence type="ECO:0000313" key="3">
    <source>
        <dbReference type="EMBL" id="KAG2252852.1"/>
    </source>
</evidence>
<dbReference type="GO" id="GO:0050821">
    <property type="term" value="P:protein stabilization"/>
    <property type="evidence" value="ECO:0007669"/>
    <property type="project" value="TreeGrafter"/>
</dbReference>
<dbReference type="InterPro" id="IPR039773">
    <property type="entry name" value="BAG_chaperone_regulator"/>
</dbReference>
<dbReference type="Gene3D" id="1.20.58.120">
    <property type="entry name" value="BAG domain"/>
    <property type="match status" value="1"/>
</dbReference>
<dbReference type="InterPro" id="IPR003103">
    <property type="entry name" value="BAG_domain"/>
</dbReference>
<comment type="caution">
    <text evidence="3">The sequence shown here is derived from an EMBL/GenBank/DDBJ whole genome shotgun (WGS) entry which is preliminary data.</text>
</comment>
<accession>A0A8X7PLF7</accession>
<feature type="domain" description="BAG" evidence="2">
    <location>
        <begin position="122"/>
        <end position="169"/>
    </location>
</feature>
<dbReference type="Pfam" id="PF02179">
    <property type="entry name" value="BAG"/>
    <property type="match status" value="1"/>
</dbReference>
<name>A0A8X7PLF7_BRACI</name>
<dbReference type="PANTHER" id="PTHR12329:SF45">
    <property type="entry name" value="UBIQUITIN-LIKE DOMAIN-CONTAINING PROTEIN"/>
    <property type="match status" value="1"/>
</dbReference>
<protein>
    <recommendedName>
        <fullName evidence="2">BAG domain-containing protein</fullName>
    </recommendedName>
</protein>
<dbReference type="PROSITE" id="PS51035">
    <property type="entry name" value="BAG"/>
    <property type="match status" value="1"/>
</dbReference>
<reference evidence="3 4" key="1">
    <citation type="submission" date="2020-02" db="EMBL/GenBank/DDBJ databases">
        <authorList>
            <person name="Ma Q."/>
            <person name="Huang Y."/>
            <person name="Song X."/>
            <person name="Pei D."/>
        </authorList>
    </citation>
    <scope>NUCLEOTIDE SEQUENCE [LARGE SCALE GENOMIC DNA]</scope>
    <source>
        <strain evidence="3">Sxm20200214</strain>
        <tissue evidence="3">Leaf</tissue>
    </source>
</reference>
<dbReference type="GO" id="GO:0005737">
    <property type="term" value="C:cytoplasm"/>
    <property type="evidence" value="ECO:0007669"/>
    <property type="project" value="TreeGrafter"/>
</dbReference>
<gene>
    <name evidence="3" type="ORF">Bca52824_082988</name>
</gene>
<dbReference type="InterPro" id="IPR036533">
    <property type="entry name" value="BAG_dom_sf"/>
</dbReference>
<dbReference type="SMART" id="SM00264">
    <property type="entry name" value="BAG"/>
    <property type="match status" value="1"/>
</dbReference>
<dbReference type="PANTHER" id="PTHR12329">
    <property type="entry name" value="BCL2-ASSOCIATED ATHANOGENE"/>
    <property type="match status" value="1"/>
</dbReference>
<sequence>MAVTKTTERHGDCAMWEIYSEVLDKVESFVVNDSSDEIDKARRAVVVMCLGISSAFWFTRCNLIGPTDQLMKCSLPFKVLESKELVEWENWAKIQLMSAGSDLLGKFSNLQRSISSLIVAVKEFDMTAEMLMRQLLKLDGIKADGEARVQRKAEVRRVQKLQEDVDTLKARCYRAKPQL</sequence>
<evidence type="ECO:0000259" key="2">
    <source>
        <dbReference type="PROSITE" id="PS51035"/>
    </source>
</evidence>
<dbReference type="GO" id="GO:0051087">
    <property type="term" value="F:protein-folding chaperone binding"/>
    <property type="evidence" value="ECO:0007669"/>
    <property type="project" value="InterPro"/>
</dbReference>
<proteinExistence type="predicted"/>
<organism evidence="3 4">
    <name type="scientific">Brassica carinata</name>
    <name type="common">Ethiopian mustard</name>
    <name type="synonym">Abyssinian cabbage</name>
    <dbReference type="NCBI Taxonomy" id="52824"/>
    <lineage>
        <taxon>Eukaryota</taxon>
        <taxon>Viridiplantae</taxon>
        <taxon>Streptophyta</taxon>
        <taxon>Embryophyta</taxon>
        <taxon>Tracheophyta</taxon>
        <taxon>Spermatophyta</taxon>
        <taxon>Magnoliopsida</taxon>
        <taxon>eudicotyledons</taxon>
        <taxon>Gunneridae</taxon>
        <taxon>Pentapetalae</taxon>
        <taxon>rosids</taxon>
        <taxon>malvids</taxon>
        <taxon>Brassicales</taxon>
        <taxon>Brassicaceae</taxon>
        <taxon>Brassiceae</taxon>
        <taxon>Brassica</taxon>
    </lineage>
</organism>